<accession>A0A6L8K567</accession>
<evidence type="ECO:0000256" key="2">
    <source>
        <dbReference type="ARBA" id="ARBA00022777"/>
    </source>
</evidence>
<dbReference type="EMBL" id="WWCN01000004">
    <property type="protein sequence ID" value="MYM22653.1"/>
    <property type="molecule type" value="Genomic_DNA"/>
</dbReference>
<dbReference type="SMART" id="SM00387">
    <property type="entry name" value="HATPase_c"/>
    <property type="match status" value="1"/>
</dbReference>
<reference evidence="5 6" key="1">
    <citation type="submission" date="2019-12" db="EMBL/GenBank/DDBJ databases">
        <title>Novel species isolated from a subtropical stream in China.</title>
        <authorList>
            <person name="Lu H."/>
        </authorList>
    </citation>
    <scope>NUCLEOTIDE SEQUENCE [LARGE SCALE GENOMIC DNA]</scope>
    <source>
        <strain evidence="5 6">FT135W</strain>
    </source>
</reference>
<dbReference type="Gene3D" id="1.20.5.1930">
    <property type="match status" value="1"/>
</dbReference>
<keyword evidence="6" id="KW-1185">Reference proteome</keyword>
<dbReference type="InterPro" id="IPR015943">
    <property type="entry name" value="WD40/YVTN_repeat-like_dom_sf"/>
</dbReference>
<dbReference type="InterPro" id="IPR050482">
    <property type="entry name" value="Sensor_HK_TwoCompSys"/>
</dbReference>
<dbReference type="Gene3D" id="2.60.40.10">
    <property type="entry name" value="Immunoglobulins"/>
    <property type="match status" value="1"/>
</dbReference>
<keyword evidence="3" id="KW-0902">Two-component regulatory system</keyword>
<dbReference type="Pfam" id="PF02518">
    <property type="entry name" value="HATPase_c"/>
    <property type="match status" value="1"/>
</dbReference>
<dbReference type="RefSeq" id="WP_161006150.1">
    <property type="nucleotide sequence ID" value="NZ_WWCN01000004.1"/>
</dbReference>
<dbReference type="SUPFAM" id="SSF55874">
    <property type="entry name" value="ATPase domain of HSP90 chaperone/DNA topoisomerase II/histidine kinase"/>
    <property type="match status" value="1"/>
</dbReference>
<dbReference type="GO" id="GO:0046983">
    <property type="term" value="F:protein dimerization activity"/>
    <property type="evidence" value="ECO:0007669"/>
    <property type="project" value="InterPro"/>
</dbReference>
<dbReference type="GO" id="GO:0016020">
    <property type="term" value="C:membrane"/>
    <property type="evidence" value="ECO:0007669"/>
    <property type="project" value="InterPro"/>
</dbReference>
<comment type="caution">
    <text evidence="5">The sequence shown here is derived from an EMBL/GenBank/DDBJ whole genome shotgun (WGS) entry which is preliminary data.</text>
</comment>
<evidence type="ECO:0000313" key="6">
    <source>
        <dbReference type="Proteomes" id="UP000479335"/>
    </source>
</evidence>
<sequence>MPIACLLALENGDLILSHYGGALSKLHIDGKVDQLMPLDSTYGTANALAADTDGSLWFAGDRGLFHRVGDTWESIGKRQGYTDGAAASVLLDQYGQLWALGKTALFRLNRQRGRFENVRLSLRTSGGALIAGANGELWIADAQRYSKVPATLAGTFAPTPSLKIARSSQGSGHFDQHGNLWSERSNGGLAYLPAAYTASAGSTINPNLGAEKNDQAWLLSGTEVLAVLEDIEGNIWVSTSAGLERFTPNKVSPVKLNGASPFLSMATDVDGHVWASDMKSGKAWRLDGTGKAVGAPSGPYSVISTAADGALLLAGPRSIESRGRSGNTLLQLPRDLSGRATDLHVMGMLDDGKILWVTTRANGLIAWTQGHWLGRDQFNLPKNLHIAVKGGLGQLWLGCTDGSFYLYDNDELRRYAAPAIGMPSGLSAGQDVIAAGELGLAVLRGHAFRLLRAFDPEVLKMITGIMRTADGDYWFNGAKGIVHVRNDDWLRNLEHPEQPLNYELINAADGYAGAAATATRLPSILHSPDGQLWFLTSRGVFRMDPTRFPMETVRAPATIVQLRAGNDRFEPANHMQLPAQAQNLSIDYTALALGRPQQVKFQYRMSGVDQSWVENGTSRTASYANIPPGSHTFMLRTYSIDGVQGDETAVVLEIAPTITQSLQFKLGCTVAALMLAWMAYDYRRKQQLARYEDRKQAQVTERERIARTLHDTFLQSVQATVYSLNAALMGLPADAAARKDLELALDQAQHAVLEGREQVCDLRRNTATSLELAVTKTANQLMAVVTGIKFAIEVHGERLPLQYQVEEEAAEVAGEALRNAFRHSRATKVSLHIAYGRRQFQLTVSDNGSGFTPHLVANGEQQQHWGMTGMRERAARIGGLLQVQSNQGTAIQLTIPARHAYTHILRSWLHRQLRRA</sequence>
<dbReference type="InterPro" id="IPR011712">
    <property type="entry name" value="Sig_transdc_His_kin_sub3_dim/P"/>
</dbReference>
<evidence type="ECO:0000259" key="4">
    <source>
        <dbReference type="SMART" id="SM00387"/>
    </source>
</evidence>
<gene>
    <name evidence="5" type="ORF">GTP46_08340</name>
</gene>
<protein>
    <recommendedName>
        <fullName evidence="4">Histidine kinase/HSP90-like ATPase domain-containing protein</fullName>
    </recommendedName>
</protein>
<dbReference type="PANTHER" id="PTHR24421:SF62">
    <property type="entry name" value="SENSORY TRANSDUCTION HISTIDINE KINASE"/>
    <property type="match status" value="1"/>
</dbReference>
<evidence type="ECO:0000313" key="5">
    <source>
        <dbReference type="EMBL" id="MYM22653.1"/>
    </source>
</evidence>
<dbReference type="GO" id="GO:0000155">
    <property type="term" value="F:phosphorelay sensor kinase activity"/>
    <property type="evidence" value="ECO:0007669"/>
    <property type="project" value="InterPro"/>
</dbReference>
<dbReference type="InterPro" id="IPR013783">
    <property type="entry name" value="Ig-like_fold"/>
</dbReference>
<keyword evidence="1" id="KW-0808">Transferase</keyword>
<dbReference type="SUPFAM" id="SSF63829">
    <property type="entry name" value="Calcium-dependent phosphotriesterase"/>
    <property type="match status" value="2"/>
</dbReference>
<dbReference type="Gene3D" id="2.130.10.10">
    <property type="entry name" value="YVTN repeat-like/Quinoprotein amine dehydrogenase"/>
    <property type="match status" value="3"/>
</dbReference>
<evidence type="ECO:0000256" key="1">
    <source>
        <dbReference type="ARBA" id="ARBA00022679"/>
    </source>
</evidence>
<dbReference type="InterPro" id="IPR003594">
    <property type="entry name" value="HATPase_dom"/>
</dbReference>
<dbReference type="Pfam" id="PF07495">
    <property type="entry name" value="Y_Y_Y"/>
    <property type="match status" value="1"/>
</dbReference>
<dbReference type="Proteomes" id="UP000479335">
    <property type="component" value="Unassembled WGS sequence"/>
</dbReference>
<dbReference type="Pfam" id="PF07730">
    <property type="entry name" value="HisKA_3"/>
    <property type="match status" value="1"/>
</dbReference>
<proteinExistence type="predicted"/>
<dbReference type="CDD" id="cd16917">
    <property type="entry name" value="HATPase_UhpB-NarQ-NarX-like"/>
    <property type="match status" value="1"/>
</dbReference>
<name>A0A6L8K567_9BURK</name>
<dbReference type="InterPro" id="IPR011123">
    <property type="entry name" value="Y_Y_Y"/>
</dbReference>
<dbReference type="PANTHER" id="PTHR24421">
    <property type="entry name" value="NITRATE/NITRITE SENSOR PROTEIN NARX-RELATED"/>
    <property type="match status" value="1"/>
</dbReference>
<feature type="domain" description="Histidine kinase/HSP90-like ATPase" evidence="4">
    <location>
        <begin position="804"/>
        <end position="899"/>
    </location>
</feature>
<dbReference type="Gene3D" id="3.30.565.10">
    <property type="entry name" value="Histidine kinase-like ATPase, C-terminal domain"/>
    <property type="match status" value="1"/>
</dbReference>
<dbReference type="InterPro" id="IPR036890">
    <property type="entry name" value="HATPase_C_sf"/>
</dbReference>
<dbReference type="AlphaFoldDB" id="A0A6L8K567"/>
<organism evidence="5 6">
    <name type="scientific">Duganella flavida</name>
    <dbReference type="NCBI Taxonomy" id="2692175"/>
    <lineage>
        <taxon>Bacteria</taxon>
        <taxon>Pseudomonadati</taxon>
        <taxon>Pseudomonadota</taxon>
        <taxon>Betaproteobacteria</taxon>
        <taxon>Burkholderiales</taxon>
        <taxon>Oxalobacteraceae</taxon>
        <taxon>Telluria group</taxon>
        <taxon>Duganella</taxon>
    </lineage>
</organism>
<evidence type="ECO:0000256" key="3">
    <source>
        <dbReference type="ARBA" id="ARBA00023012"/>
    </source>
</evidence>
<keyword evidence="2" id="KW-0418">Kinase</keyword>